<protein>
    <recommendedName>
        <fullName evidence="1">N-acetyltransferase domain-containing protein</fullName>
    </recommendedName>
</protein>
<dbReference type="PROSITE" id="PS51186">
    <property type="entry name" value="GNAT"/>
    <property type="match status" value="1"/>
</dbReference>
<dbReference type="EMBL" id="WTPX01000101">
    <property type="protein sequence ID" value="NNJ26836.1"/>
    <property type="molecule type" value="Genomic_DNA"/>
</dbReference>
<feature type="domain" description="N-acetyltransferase" evidence="1">
    <location>
        <begin position="54"/>
        <end position="193"/>
    </location>
</feature>
<evidence type="ECO:0000259" key="1">
    <source>
        <dbReference type="PROSITE" id="PS51186"/>
    </source>
</evidence>
<organism evidence="2 3">
    <name type="scientific">Alienimonas chondri</name>
    <dbReference type="NCBI Taxonomy" id="2681879"/>
    <lineage>
        <taxon>Bacteria</taxon>
        <taxon>Pseudomonadati</taxon>
        <taxon>Planctomycetota</taxon>
        <taxon>Planctomycetia</taxon>
        <taxon>Planctomycetales</taxon>
        <taxon>Planctomycetaceae</taxon>
        <taxon>Alienimonas</taxon>
    </lineage>
</organism>
<evidence type="ECO:0000313" key="2">
    <source>
        <dbReference type="EMBL" id="NNJ26836.1"/>
    </source>
</evidence>
<comment type="caution">
    <text evidence="2">The sequence shown here is derived from an EMBL/GenBank/DDBJ whole genome shotgun (WGS) entry which is preliminary data.</text>
</comment>
<dbReference type="RefSeq" id="WP_171188249.1">
    <property type="nucleotide sequence ID" value="NZ_WTPX01000101.1"/>
</dbReference>
<sequence length="193" mass="20549">MPLPRSLADLLWAVRFRVYNRFRRRLTVLKCEAPAGATSEAPGDGSPSSPIAVIGYGPGDELPAGLLDRLAERFGADFPAVHHAEAADGATLWVGSIDGEPLGFARTRPGDRVSGWHEPLGANDRLVYAMATQRAARGQGLSTATLRAALAAVPADGSAWADTMIWNAPALTVLRRVGFVDLYEADPLPDHPD</sequence>
<accession>A0ABX1VJ25</accession>
<dbReference type="Proteomes" id="UP000609651">
    <property type="component" value="Unassembled WGS sequence"/>
</dbReference>
<keyword evidence="3" id="KW-1185">Reference proteome</keyword>
<proteinExistence type="predicted"/>
<dbReference type="InterPro" id="IPR016181">
    <property type="entry name" value="Acyl_CoA_acyltransferase"/>
</dbReference>
<dbReference type="Pfam" id="PF00583">
    <property type="entry name" value="Acetyltransf_1"/>
    <property type="match status" value="1"/>
</dbReference>
<name>A0ABX1VJ25_9PLAN</name>
<evidence type="ECO:0000313" key="3">
    <source>
        <dbReference type="Proteomes" id="UP000609651"/>
    </source>
</evidence>
<dbReference type="SUPFAM" id="SSF55729">
    <property type="entry name" value="Acyl-CoA N-acyltransferases (Nat)"/>
    <property type="match status" value="1"/>
</dbReference>
<dbReference type="Gene3D" id="3.40.630.30">
    <property type="match status" value="1"/>
</dbReference>
<reference evidence="2 3" key="1">
    <citation type="journal article" date="2020" name="Syst. Appl. Microbiol.">
        <title>Alienimonas chondri sp. nov., a novel planctomycete isolated from the biofilm of the red alga Chondrus crispus.</title>
        <authorList>
            <person name="Vitorino I."/>
            <person name="Albuquerque L."/>
            <person name="Wiegand S."/>
            <person name="Kallscheuer N."/>
            <person name="da Costa M.S."/>
            <person name="Lobo-da-Cunha A."/>
            <person name="Jogler C."/>
            <person name="Lage O.M."/>
        </authorList>
    </citation>
    <scope>NUCLEOTIDE SEQUENCE [LARGE SCALE GENOMIC DNA]</scope>
    <source>
        <strain evidence="2 3">LzC2</strain>
    </source>
</reference>
<dbReference type="InterPro" id="IPR000182">
    <property type="entry name" value="GNAT_dom"/>
</dbReference>
<gene>
    <name evidence="2" type="ORF">LzC2_29310</name>
</gene>